<keyword evidence="2" id="KW-0560">Oxidoreductase</keyword>
<evidence type="ECO:0000256" key="4">
    <source>
        <dbReference type="SAM" id="SignalP"/>
    </source>
</evidence>
<keyword evidence="7" id="KW-1185">Reference proteome</keyword>
<comment type="caution">
    <text evidence="6">The sequence shown here is derived from an EMBL/GenBank/DDBJ whole genome shotgun (WGS) entry which is preliminary data.</text>
</comment>
<dbReference type="InterPro" id="IPR011707">
    <property type="entry name" value="Cu-oxidase-like_N"/>
</dbReference>
<sequence length="476" mass="51337">MKQLLKQPGRLLGLLFLGMSSALTVQQAQAEHDIRGISQGANGVFNLYAYPFNMNLPEGTSLYMWGFGDLDLGEGASHEAGDNYQLPQYPAPTLIVTEGEAVTINLVNYGVPDNISIEMTGHEVSSQCIDIPAPQGPTPTTGATNCTAGLFTNEADVGQAVSYTFTAGSPGTYIYHSLAGANPGLHTEMGLVGVMVVRPADYDPITNRTAYGAGTGTDYDHENLYLMTEVDPDIHIQMEKGHINHFTNTDRYAKVWFINGRVFPDLFQGDYNTLFPNQPYESLVMSRPGDVVLVRNVNAGQDAHPMHYHGENLRFIGRDGKMLSSDGVVANLGRSDNTTNSAPKQTIDALWTWTGKDLGWDIYGHDAGHNCIDVNPRDGYADANSDYPGEWCNDHGKPIPVSLPGVGDLTLGGWWSGSPFLGDTGDLPPGEGGLNPFGGYFLVWHSHAEKELTTFDIFPGGSLGSVVVLPPGTPIN</sequence>
<dbReference type="Pfam" id="PF07732">
    <property type="entry name" value="Cu-oxidase_3"/>
    <property type="match status" value="1"/>
</dbReference>
<feature type="domain" description="Plastocyanin-like" evidence="5">
    <location>
        <begin position="88"/>
        <end position="200"/>
    </location>
</feature>
<reference evidence="6 7" key="1">
    <citation type="submission" date="2016-03" db="EMBL/GenBank/DDBJ databases">
        <title>Chemosynthetic sulphur-oxidizing symbionts of marine invertebrate animals are capable of nitrogen fixation.</title>
        <authorList>
            <person name="Petersen J.M."/>
            <person name="Kemper A."/>
            <person name="Gruber-Vodicka H."/>
            <person name="Cardini U."/>
            <person name="Geest Mvander."/>
            <person name="Kleiner M."/>
            <person name="Bulgheresi S."/>
            <person name="Fussmann M."/>
            <person name="Herbold C."/>
            <person name="Seah B.K.B."/>
            <person name="Antony C.Paul."/>
            <person name="Liu D."/>
            <person name="Belitz A."/>
            <person name="Weber M."/>
        </authorList>
    </citation>
    <scope>NUCLEOTIDE SEQUENCE [LARGE SCALE GENOMIC DNA]</scope>
    <source>
        <strain evidence="6">G_D</strain>
    </source>
</reference>
<organism evidence="6 7">
    <name type="scientific">Candidatus Thiodiazotropha endoloripes</name>
    <dbReference type="NCBI Taxonomy" id="1818881"/>
    <lineage>
        <taxon>Bacteria</taxon>
        <taxon>Pseudomonadati</taxon>
        <taxon>Pseudomonadota</taxon>
        <taxon>Gammaproteobacteria</taxon>
        <taxon>Chromatiales</taxon>
        <taxon>Sedimenticolaceae</taxon>
        <taxon>Candidatus Thiodiazotropha</taxon>
    </lineage>
</organism>
<evidence type="ECO:0000256" key="2">
    <source>
        <dbReference type="ARBA" id="ARBA00023002"/>
    </source>
</evidence>
<keyword evidence="3" id="KW-0186">Copper</keyword>
<dbReference type="Proteomes" id="UP000094849">
    <property type="component" value="Unassembled WGS sequence"/>
</dbReference>
<dbReference type="STRING" id="1818881.A3196_13545"/>
<dbReference type="Gene3D" id="2.60.40.420">
    <property type="entry name" value="Cupredoxins - blue copper proteins"/>
    <property type="match status" value="1"/>
</dbReference>
<dbReference type="PANTHER" id="PTHR11709">
    <property type="entry name" value="MULTI-COPPER OXIDASE"/>
    <property type="match status" value="1"/>
</dbReference>
<evidence type="ECO:0000256" key="1">
    <source>
        <dbReference type="ARBA" id="ARBA00022723"/>
    </source>
</evidence>
<dbReference type="GO" id="GO:0016491">
    <property type="term" value="F:oxidoreductase activity"/>
    <property type="evidence" value="ECO:0007669"/>
    <property type="project" value="UniProtKB-KW"/>
</dbReference>
<dbReference type="InterPro" id="IPR008972">
    <property type="entry name" value="Cupredoxin"/>
</dbReference>
<evidence type="ECO:0000259" key="5">
    <source>
        <dbReference type="Pfam" id="PF07732"/>
    </source>
</evidence>
<dbReference type="InterPro" id="IPR045087">
    <property type="entry name" value="Cu-oxidase_fam"/>
</dbReference>
<dbReference type="GO" id="GO:0005507">
    <property type="term" value="F:copper ion binding"/>
    <property type="evidence" value="ECO:0007669"/>
    <property type="project" value="InterPro"/>
</dbReference>
<evidence type="ECO:0000313" key="7">
    <source>
        <dbReference type="Proteomes" id="UP000094849"/>
    </source>
</evidence>
<accession>A0A1E2USG5</accession>
<evidence type="ECO:0000313" key="6">
    <source>
        <dbReference type="EMBL" id="ODB97693.1"/>
    </source>
</evidence>
<dbReference type="PANTHER" id="PTHR11709:SF394">
    <property type="entry name" value="FI03373P-RELATED"/>
    <property type="match status" value="1"/>
</dbReference>
<keyword evidence="1" id="KW-0479">Metal-binding</keyword>
<name>A0A1E2USG5_9GAMM</name>
<proteinExistence type="predicted"/>
<protein>
    <recommendedName>
        <fullName evidence="5">Plastocyanin-like domain-containing protein</fullName>
    </recommendedName>
</protein>
<gene>
    <name evidence="6" type="ORF">A3196_13545</name>
</gene>
<keyword evidence="4" id="KW-0732">Signal</keyword>
<evidence type="ECO:0000256" key="3">
    <source>
        <dbReference type="ARBA" id="ARBA00023008"/>
    </source>
</evidence>
<dbReference type="AlphaFoldDB" id="A0A1E2USG5"/>
<dbReference type="EMBL" id="LVJZ01000003">
    <property type="protein sequence ID" value="ODB97693.1"/>
    <property type="molecule type" value="Genomic_DNA"/>
</dbReference>
<feature type="chain" id="PRO_5009119174" description="Plastocyanin-like domain-containing protein" evidence="4">
    <location>
        <begin position="31"/>
        <end position="476"/>
    </location>
</feature>
<dbReference type="RefSeq" id="WP_069014399.1">
    <property type="nucleotide sequence ID" value="NZ_LVJW01000003.1"/>
</dbReference>
<feature type="signal peptide" evidence="4">
    <location>
        <begin position="1"/>
        <end position="30"/>
    </location>
</feature>
<dbReference type="SUPFAM" id="SSF49503">
    <property type="entry name" value="Cupredoxins"/>
    <property type="match status" value="2"/>
</dbReference>